<gene>
    <name evidence="2" type="ORF">RM574_15130</name>
</gene>
<feature type="domain" description="HTH cro/C1-type" evidence="1">
    <location>
        <begin position="12"/>
        <end position="66"/>
    </location>
</feature>
<dbReference type="AlphaFoldDB" id="A0ABD5E638"/>
<protein>
    <submittedName>
        <fullName evidence="2">Helix-turn-helix transcriptional regulator</fullName>
    </submittedName>
</protein>
<dbReference type="InterPro" id="IPR010982">
    <property type="entry name" value="Lambda_DNA-bd_dom_sf"/>
</dbReference>
<dbReference type="EMBL" id="JAVRER010000021">
    <property type="protein sequence ID" value="MDT0416823.1"/>
    <property type="molecule type" value="Genomic_DNA"/>
</dbReference>
<accession>A0ABD5E638</accession>
<name>A0ABD5E638_9ACTN</name>
<dbReference type="Pfam" id="PF13560">
    <property type="entry name" value="HTH_31"/>
    <property type="match status" value="1"/>
</dbReference>
<evidence type="ECO:0000313" key="3">
    <source>
        <dbReference type="Proteomes" id="UP001183607"/>
    </source>
</evidence>
<dbReference type="Proteomes" id="UP001183607">
    <property type="component" value="Unassembled WGS sequence"/>
</dbReference>
<reference evidence="3" key="1">
    <citation type="submission" date="2023-07" db="EMBL/GenBank/DDBJ databases">
        <title>30 novel species of actinomycetes from the DSMZ collection.</title>
        <authorList>
            <person name="Nouioui I."/>
        </authorList>
    </citation>
    <scope>NUCLEOTIDE SEQUENCE [LARGE SCALE GENOMIC DNA]</scope>
    <source>
        <strain evidence="3">DSM 41982</strain>
    </source>
</reference>
<dbReference type="RefSeq" id="WP_093854774.1">
    <property type="nucleotide sequence ID" value="NZ_JAVRER010000021.1"/>
</dbReference>
<comment type="caution">
    <text evidence="2">The sequence shown here is derived from an EMBL/GenBank/DDBJ whole genome shotgun (WGS) entry which is preliminary data.</text>
</comment>
<dbReference type="CDD" id="cd00093">
    <property type="entry name" value="HTH_XRE"/>
    <property type="match status" value="1"/>
</dbReference>
<dbReference type="PROSITE" id="PS50943">
    <property type="entry name" value="HTH_CROC1"/>
    <property type="match status" value="1"/>
</dbReference>
<organism evidence="2 3">
    <name type="scientific">Streptomyces evansiae</name>
    <dbReference type="NCBI Taxonomy" id="3075535"/>
    <lineage>
        <taxon>Bacteria</taxon>
        <taxon>Bacillati</taxon>
        <taxon>Actinomycetota</taxon>
        <taxon>Actinomycetes</taxon>
        <taxon>Kitasatosporales</taxon>
        <taxon>Streptomycetaceae</taxon>
        <taxon>Streptomyces</taxon>
    </lineage>
</organism>
<dbReference type="SMART" id="SM00530">
    <property type="entry name" value="HTH_XRE"/>
    <property type="match status" value="1"/>
</dbReference>
<evidence type="ECO:0000313" key="2">
    <source>
        <dbReference type="EMBL" id="MDT0416823.1"/>
    </source>
</evidence>
<dbReference type="InterPro" id="IPR001387">
    <property type="entry name" value="Cro/C1-type_HTH"/>
</dbReference>
<proteinExistence type="predicted"/>
<dbReference type="SUPFAM" id="SSF47413">
    <property type="entry name" value="lambda repressor-like DNA-binding domains"/>
    <property type="match status" value="1"/>
</dbReference>
<evidence type="ECO:0000259" key="1">
    <source>
        <dbReference type="PROSITE" id="PS50943"/>
    </source>
</evidence>
<sequence length="427" mass="45936">MSHPSVLFGTELRRRRLTAGLSLRALASAVHYSTAQLSKVERGLKAPSRDLVRLCDAALRAQGELLALVPGASGPSEEPDQREGNEEEWEMRLTDEGGGFRAVGRRQAVAAGAASLMVWRAPTAGALPPGTAQELLTASRTLFTQYRHLGQSMPPGVLLPALVAQTHTLRGVAALSRTGARERLLTLGSRYAEYIGWLFQEDGDERAALWWTREAVDLAAAGGDRALAGYALVRRALVTLYREDAAETVTLARRAQHSALPPRIRGLAAQREAQGHALAGDSDACLRALDRARELLARGEDSGQPVLGTTHLPDPAGMVTGWCLVDLGRHGEGADQLAGHLARIAPGAMRTHVRYGVRQALARAFEGEIDEACALTARLLDNVSVLHSATVRVDLRRLARALARHRNHPGVRELAPRLGPLTALRPS</sequence>
<dbReference type="Gene3D" id="1.10.260.40">
    <property type="entry name" value="lambda repressor-like DNA-binding domains"/>
    <property type="match status" value="1"/>
</dbReference>